<gene>
    <name evidence="10" type="ORF">TSOC_012460</name>
</gene>
<keyword evidence="5" id="KW-0560">Oxidoreductase</keyword>
<dbReference type="AlphaFoldDB" id="A0A2J7ZN01"/>
<evidence type="ECO:0000313" key="10">
    <source>
        <dbReference type="EMBL" id="PNH01637.1"/>
    </source>
</evidence>
<dbReference type="Proteomes" id="UP000236333">
    <property type="component" value="Unassembled WGS sequence"/>
</dbReference>
<evidence type="ECO:0000256" key="1">
    <source>
        <dbReference type="ARBA" id="ARBA00004370"/>
    </source>
</evidence>
<evidence type="ECO:0000256" key="4">
    <source>
        <dbReference type="ARBA" id="ARBA00022989"/>
    </source>
</evidence>
<sequence>MQAHRGAHHAQPSGPWTTAVGATTSAGAPTLQPPPADSQPAGSSAPSAAPSAASGPFPWTSAWYPVAASQPVPHTCIKELMGGPAAEGHVQRTQWFVRDLPLRYDTLLENVLDPSHVPFAHHGVQGRRENEKGTETSILDEGVAVGGFAFRFDSKSARFPPSRVEFRAPIHARYGAGFRALHVYCVPTRPGWSRLYATFLQDTRVPVPLPPVINAIFCLVESIPWLEHISQRNKVLDGDTYMIHLTERLLLEQNNAWRTSYFMPAAADASVVATRRWLDEFGGAVPTCEPCTPMPPQMSKADALDRYSQHTAGCRHCKKALKNVEAATVVAAACGALAALWLVARAVAGLPLLAPASGMALLAMAACGGAVAFLRALRAQFFYVEYVHAHAK</sequence>
<dbReference type="GO" id="GO:0005737">
    <property type="term" value="C:cytoplasm"/>
    <property type="evidence" value="ECO:0007669"/>
    <property type="project" value="TreeGrafter"/>
</dbReference>
<dbReference type="InterPro" id="IPR013626">
    <property type="entry name" value="PaO"/>
</dbReference>
<evidence type="ECO:0000259" key="9">
    <source>
        <dbReference type="Pfam" id="PF08417"/>
    </source>
</evidence>
<dbReference type="EMBL" id="PGGS01000832">
    <property type="protein sequence ID" value="PNH01637.1"/>
    <property type="molecule type" value="Genomic_DNA"/>
</dbReference>
<dbReference type="GO" id="GO:0010277">
    <property type="term" value="F:chlorophyllide a oxygenase activity"/>
    <property type="evidence" value="ECO:0007669"/>
    <property type="project" value="InterPro"/>
</dbReference>
<evidence type="ECO:0000256" key="8">
    <source>
        <dbReference type="SAM" id="Phobius"/>
    </source>
</evidence>
<comment type="caution">
    <text evidence="10">The sequence shown here is derived from an EMBL/GenBank/DDBJ whole genome shotgun (WGS) entry which is preliminary data.</text>
</comment>
<reference evidence="10 11" key="1">
    <citation type="journal article" date="2017" name="Mol. Biol. Evol.">
        <title>The 4-celled Tetrabaena socialis nuclear genome reveals the essential components for genetic control of cell number at the origin of multicellularity in the volvocine lineage.</title>
        <authorList>
            <person name="Featherston J."/>
            <person name="Arakaki Y."/>
            <person name="Hanschen E.R."/>
            <person name="Ferris P.J."/>
            <person name="Michod R.E."/>
            <person name="Olson B.J.S.C."/>
            <person name="Nozaki H."/>
            <person name="Durand P.M."/>
        </authorList>
    </citation>
    <scope>NUCLEOTIDE SEQUENCE [LARGE SCALE GENOMIC DNA]</scope>
    <source>
        <strain evidence="10 11">NIES-571</strain>
    </source>
</reference>
<keyword evidence="6 8" id="KW-0472">Membrane</keyword>
<dbReference type="GO" id="GO:0016020">
    <property type="term" value="C:membrane"/>
    <property type="evidence" value="ECO:0007669"/>
    <property type="project" value="UniProtKB-SubCell"/>
</dbReference>
<keyword evidence="4 8" id="KW-1133">Transmembrane helix</keyword>
<evidence type="ECO:0000256" key="3">
    <source>
        <dbReference type="ARBA" id="ARBA00022946"/>
    </source>
</evidence>
<dbReference type="Gene3D" id="3.90.380.10">
    <property type="entry name" value="Naphthalene 1,2-dioxygenase Alpha Subunit, Chain A, domain 1"/>
    <property type="match status" value="1"/>
</dbReference>
<feature type="compositionally biased region" description="Low complexity" evidence="7">
    <location>
        <begin position="38"/>
        <end position="54"/>
    </location>
</feature>
<dbReference type="InterPro" id="IPR050584">
    <property type="entry name" value="Cholesterol_7-desaturase"/>
</dbReference>
<feature type="transmembrane region" description="Helical" evidence="8">
    <location>
        <begin position="324"/>
        <end position="344"/>
    </location>
</feature>
<evidence type="ECO:0000256" key="2">
    <source>
        <dbReference type="ARBA" id="ARBA00022692"/>
    </source>
</evidence>
<dbReference type="Pfam" id="PF08417">
    <property type="entry name" value="PaO"/>
    <property type="match status" value="1"/>
</dbReference>
<feature type="transmembrane region" description="Helical" evidence="8">
    <location>
        <begin position="350"/>
        <end position="374"/>
    </location>
</feature>
<accession>A0A2J7ZN01</accession>
<name>A0A2J7ZN01_9CHLO</name>
<dbReference type="PANTHER" id="PTHR21266">
    <property type="entry name" value="IRON-SULFUR DOMAIN CONTAINING PROTEIN"/>
    <property type="match status" value="1"/>
</dbReference>
<feature type="region of interest" description="Disordered" evidence="7">
    <location>
        <begin position="1"/>
        <end position="54"/>
    </location>
</feature>
<dbReference type="PANTHER" id="PTHR21266:SF32">
    <property type="entry name" value="CHOLESTEROL 7-DESATURASE NVD"/>
    <property type="match status" value="1"/>
</dbReference>
<evidence type="ECO:0000256" key="7">
    <source>
        <dbReference type="SAM" id="MobiDB-lite"/>
    </source>
</evidence>
<proteinExistence type="predicted"/>
<dbReference type="OrthoDB" id="426882at2759"/>
<feature type="domain" description="Pheophorbide a oxygenase" evidence="9">
    <location>
        <begin position="179"/>
        <end position="256"/>
    </location>
</feature>
<keyword evidence="2 8" id="KW-0812">Transmembrane</keyword>
<evidence type="ECO:0000313" key="11">
    <source>
        <dbReference type="Proteomes" id="UP000236333"/>
    </source>
</evidence>
<protein>
    <submittedName>
        <fullName evidence="10">Protochlorophyllide-dependent translocon component 52, chloroplastic</fullName>
    </submittedName>
</protein>
<evidence type="ECO:0000256" key="6">
    <source>
        <dbReference type="ARBA" id="ARBA00023136"/>
    </source>
</evidence>
<organism evidence="10 11">
    <name type="scientific">Tetrabaena socialis</name>
    <dbReference type="NCBI Taxonomy" id="47790"/>
    <lineage>
        <taxon>Eukaryota</taxon>
        <taxon>Viridiplantae</taxon>
        <taxon>Chlorophyta</taxon>
        <taxon>core chlorophytes</taxon>
        <taxon>Chlorophyceae</taxon>
        <taxon>CS clade</taxon>
        <taxon>Chlamydomonadales</taxon>
        <taxon>Tetrabaenaceae</taxon>
        <taxon>Tetrabaena</taxon>
    </lineage>
</organism>
<dbReference type="SUPFAM" id="SSF55961">
    <property type="entry name" value="Bet v1-like"/>
    <property type="match status" value="1"/>
</dbReference>
<feature type="compositionally biased region" description="Low complexity" evidence="7">
    <location>
        <begin position="17"/>
        <end position="30"/>
    </location>
</feature>
<comment type="subcellular location">
    <subcellularLocation>
        <location evidence="1">Membrane</location>
    </subcellularLocation>
</comment>
<keyword evidence="11" id="KW-1185">Reference proteome</keyword>
<evidence type="ECO:0000256" key="5">
    <source>
        <dbReference type="ARBA" id="ARBA00023002"/>
    </source>
</evidence>
<keyword evidence="3" id="KW-0809">Transit peptide</keyword>